<accession>A0A314YE95</accession>
<evidence type="ECO:0000313" key="2">
    <source>
        <dbReference type="Proteomes" id="UP000250321"/>
    </source>
</evidence>
<name>A0A314YE95_PRUYE</name>
<dbReference type="EMBL" id="PJQY01001204">
    <property type="protein sequence ID" value="PQQ04723.1"/>
    <property type="molecule type" value="Genomic_DNA"/>
</dbReference>
<proteinExistence type="predicted"/>
<evidence type="ECO:0000313" key="1">
    <source>
        <dbReference type="EMBL" id="PQQ04723.1"/>
    </source>
</evidence>
<keyword evidence="2" id="KW-1185">Reference proteome</keyword>
<reference evidence="1 2" key="1">
    <citation type="submission" date="2018-02" db="EMBL/GenBank/DDBJ databases">
        <title>Draft genome of wild Prunus yedoensis var. nudiflora.</title>
        <authorList>
            <person name="Baek S."/>
            <person name="Kim J.-H."/>
            <person name="Choi K."/>
            <person name="Kim G.-B."/>
            <person name="Cho A."/>
            <person name="Jang H."/>
            <person name="Shin C.-H."/>
            <person name="Yu H.-J."/>
            <person name="Mun J.-H."/>
        </authorList>
    </citation>
    <scope>NUCLEOTIDE SEQUENCE [LARGE SCALE GENOMIC DNA]</scope>
    <source>
        <strain evidence="2">cv. Jeju island</strain>
        <tissue evidence="1">Leaf</tissue>
    </source>
</reference>
<gene>
    <name evidence="1" type="ORF">Pyn_10303</name>
</gene>
<protein>
    <submittedName>
        <fullName evidence="1">Uncharacterized protein</fullName>
    </submittedName>
</protein>
<dbReference type="Proteomes" id="UP000250321">
    <property type="component" value="Unassembled WGS sequence"/>
</dbReference>
<comment type="caution">
    <text evidence="1">The sequence shown here is derived from an EMBL/GenBank/DDBJ whole genome shotgun (WGS) entry which is preliminary data.</text>
</comment>
<sequence length="73" mass="8213">MFIWAKVDKGKVPPSFTLKDQDEKLSASPNSKESLWFSIYTLLMRPQGSPNRFKNNDIVACSNSPIRLVLGEA</sequence>
<dbReference type="AlphaFoldDB" id="A0A314YE95"/>
<organism evidence="1 2">
    <name type="scientific">Prunus yedoensis var. nudiflora</name>
    <dbReference type="NCBI Taxonomy" id="2094558"/>
    <lineage>
        <taxon>Eukaryota</taxon>
        <taxon>Viridiplantae</taxon>
        <taxon>Streptophyta</taxon>
        <taxon>Embryophyta</taxon>
        <taxon>Tracheophyta</taxon>
        <taxon>Spermatophyta</taxon>
        <taxon>Magnoliopsida</taxon>
        <taxon>eudicotyledons</taxon>
        <taxon>Gunneridae</taxon>
        <taxon>Pentapetalae</taxon>
        <taxon>rosids</taxon>
        <taxon>fabids</taxon>
        <taxon>Rosales</taxon>
        <taxon>Rosaceae</taxon>
        <taxon>Amygdaloideae</taxon>
        <taxon>Amygdaleae</taxon>
        <taxon>Prunus</taxon>
    </lineage>
</organism>